<sequence length="481" mass="55731">MSKYKSKYLGKMSLAGLREMTYGAVMPDFGEKMLKRKIEKDLLNWITSGEKALLIYGVRQAGKTYIIRACLEQSGCDYVEFNLISQAEIVDILREANSIDDLILKLSLYSSKKIIPGKTIIFFDEIQRYKEIVTKIKFLVEDKRFRYVLSGSLLGIELVNLKSAPVGYLQTLKMFPLDFEEFLQIFNVEDKVLERLRSSFLSKTPVDEVFHQKIMEIFNLYLIIGGMPAAVEQYRKTENIDNVIEEHKAIIEQYKLDFTQYEEENRKLLLTQIYELIPAELNEKNKRFKLTDIKANLRFERVSDSFTWLWKAGVALATFNTTEPTVPLLLNEKSTLFKLFLSDVGLLTSLYGKSCKLKIVSKEKDINKGSVYENVIAQELCAHNYPLYYYSNKKKGELDFIIEHAGEVLPIEVKSGKDYEKHSALDNVLRVPEYGIKNAYVFTNDNVKTIGRISYFPIYMVMFLEEKSIDFVDISLDKYKL</sequence>
<dbReference type="AlphaFoldDB" id="A0A7W9W0T5"/>
<evidence type="ECO:0000259" key="2">
    <source>
        <dbReference type="Pfam" id="PF13173"/>
    </source>
</evidence>
<evidence type="ECO:0000256" key="1">
    <source>
        <dbReference type="SAM" id="Coils"/>
    </source>
</evidence>
<gene>
    <name evidence="4" type="ORF">HNQ46_001188</name>
</gene>
<protein>
    <recommendedName>
        <fullName evidence="6">AAA+ ATPase domain-containing protein</fullName>
    </recommendedName>
</protein>
<feature type="domain" description="DUF4143" evidence="3">
    <location>
        <begin position="257"/>
        <end position="416"/>
    </location>
</feature>
<dbReference type="PANTHER" id="PTHR33295">
    <property type="entry name" value="ATPASE"/>
    <property type="match status" value="1"/>
</dbReference>
<feature type="domain" description="AAA" evidence="2">
    <location>
        <begin position="50"/>
        <end position="183"/>
    </location>
</feature>
<reference evidence="4 5" key="1">
    <citation type="submission" date="2020-08" db="EMBL/GenBank/DDBJ databases">
        <title>Genomic Encyclopedia of Type Strains, Phase IV (KMG-IV): sequencing the most valuable type-strain genomes for metagenomic binning, comparative biology and taxonomic classification.</title>
        <authorList>
            <person name="Goeker M."/>
        </authorList>
    </citation>
    <scope>NUCLEOTIDE SEQUENCE [LARGE SCALE GENOMIC DNA]</scope>
    <source>
        <strain evidence="4 5">DSM 17245</strain>
    </source>
</reference>
<dbReference type="SUPFAM" id="SSF52540">
    <property type="entry name" value="P-loop containing nucleoside triphosphate hydrolases"/>
    <property type="match status" value="1"/>
</dbReference>
<proteinExistence type="predicted"/>
<evidence type="ECO:0000313" key="4">
    <source>
        <dbReference type="EMBL" id="MBB6041211.1"/>
    </source>
</evidence>
<accession>A0A7W9W0T5</accession>
<dbReference type="RefSeq" id="WP_243155861.1">
    <property type="nucleotide sequence ID" value="NZ_JACHHH010000005.1"/>
</dbReference>
<dbReference type="EMBL" id="JACHHH010000005">
    <property type="protein sequence ID" value="MBB6041211.1"/>
    <property type="molecule type" value="Genomic_DNA"/>
</dbReference>
<dbReference type="Pfam" id="PF13173">
    <property type="entry name" value="AAA_14"/>
    <property type="match status" value="1"/>
</dbReference>
<dbReference type="Proteomes" id="UP000522163">
    <property type="component" value="Unassembled WGS sequence"/>
</dbReference>
<organism evidence="4 5">
    <name type="scientific">Oribacterium sinus</name>
    <dbReference type="NCBI Taxonomy" id="237576"/>
    <lineage>
        <taxon>Bacteria</taxon>
        <taxon>Bacillati</taxon>
        <taxon>Bacillota</taxon>
        <taxon>Clostridia</taxon>
        <taxon>Lachnospirales</taxon>
        <taxon>Lachnospiraceae</taxon>
        <taxon>Oribacterium</taxon>
    </lineage>
</organism>
<dbReference type="GeneID" id="85014727"/>
<evidence type="ECO:0008006" key="6">
    <source>
        <dbReference type="Google" id="ProtNLM"/>
    </source>
</evidence>
<dbReference type="Pfam" id="PF13635">
    <property type="entry name" value="DUF4143"/>
    <property type="match status" value="1"/>
</dbReference>
<evidence type="ECO:0000313" key="5">
    <source>
        <dbReference type="Proteomes" id="UP000522163"/>
    </source>
</evidence>
<comment type="caution">
    <text evidence="4">The sequence shown here is derived from an EMBL/GenBank/DDBJ whole genome shotgun (WGS) entry which is preliminary data.</text>
</comment>
<dbReference type="Gene3D" id="3.40.50.300">
    <property type="entry name" value="P-loop containing nucleotide triphosphate hydrolases"/>
    <property type="match status" value="1"/>
</dbReference>
<dbReference type="InterPro" id="IPR025420">
    <property type="entry name" value="DUF4143"/>
</dbReference>
<dbReference type="InterPro" id="IPR041682">
    <property type="entry name" value="AAA_14"/>
</dbReference>
<keyword evidence="1" id="KW-0175">Coiled coil</keyword>
<evidence type="ECO:0000259" key="3">
    <source>
        <dbReference type="Pfam" id="PF13635"/>
    </source>
</evidence>
<feature type="coiled-coil region" evidence="1">
    <location>
        <begin position="244"/>
        <end position="271"/>
    </location>
</feature>
<dbReference type="InterPro" id="IPR027417">
    <property type="entry name" value="P-loop_NTPase"/>
</dbReference>
<name>A0A7W9W0T5_9FIRM</name>
<dbReference type="PANTHER" id="PTHR33295:SF7">
    <property type="entry name" value="ATPASE"/>
    <property type="match status" value="1"/>
</dbReference>